<reference evidence="16" key="2">
    <citation type="submission" date="2025-08" db="UniProtKB">
        <authorList>
            <consortium name="Ensembl"/>
        </authorList>
    </citation>
    <scope>IDENTIFICATION</scope>
</reference>
<evidence type="ECO:0000256" key="14">
    <source>
        <dbReference type="SAM" id="SignalP"/>
    </source>
</evidence>
<dbReference type="PANTHER" id="PTHR24061">
    <property type="entry name" value="CALCIUM-SENSING RECEPTOR-RELATED"/>
    <property type="match status" value="1"/>
</dbReference>
<keyword evidence="10" id="KW-0807">Transducer</keyword>
<dbReference type="InterPro" id="IPR011500">
    <property type="entry name" value="GPCR_3_9-Cys_dom"/>
</dbReference>
<dbReference type="Pfam" id="PF00003">
    <property type="entry name" value="7tm_3"/>
    <property type="match status" value="1"/>
</dbReference>
<evidence type="ECO:0000256" key="1">
    <source>
        <dbReference type="ARBA" id="ARBA00004651"/>
    </source>
</evidence>
<evidence type="ECO:0000259" key="15">
    <source>
        <dbReference type="PROSITE" id="PS50259"/>
    </source>
</evidence>
<reference evidence="16" key="3">
    <citation type="submission" date="2025-09" db="UniProtKB">
        <authorList>
            <consortium name="Ensembl"/>
        </authorList>
    </citation>
    <scope>IDENTIFICATION</scope>
</reference>
<dbReference type="AlphaFoldDB" id="A0A803TQI9"/>
<dbReference type="Pfam" id="PF01094">
    <property type="entry name" value="ANF_receptor"/>
    <property type="match status" value="1"/>
</dbReference>
<dbReference type="InterPro" id="IPR038550">
    <property type="entry name" value="GPCR_3_9-Cys_sf"/>
</dbReference>
<evidence type="ECO:0000256" key="3">
    <source>
        <dbReference type="ARBA" id="ARBA00022692"/>
    </source>
</evidence>
<evidence type="ECO:0000256" key="2">
    <source>
        <dbReference type="ARBA" id="ARBA00022475"/>
    </source>
</evidence>
<feature type="region of interest" description="Disordered" evidence="12">
    <location>
        <begin position="331"/>
        <end position="351"/>
    </location>
</feature>
<keyword evidence="5 13" id="KW-1133">Transmembrane helix</keyword>
<feature type="domain" description="G-protein coupled receptors family 3 profile" evidence="15">
    <location>
        <begin position="566"/>
        <end position="818"/>
    </location>
</feature>
<keyword evidence="9" id="KW-0325">Glycoprotein</keyword>
<keyword evidence="17" id="KW-1185">Reference proteome</keyword>
<dbReference type="InterPro" id="IPR028082">
    <property type="entry name" value="Peripla_BP_I"/>
</dbReference>
<reference evidence="16" key="1">
    <citation type="submission" date="2009-12" db="EMBL/GenBank/DDBJ databases">
        <title>The Genome Sequence of Anolis carolinensis (Green Anole Lizard).</title>
        <authorList>
            <consortium name="The Genome Sequencing Platform"/>
            <person name="Di Palma F."/>
            <person name="Alfoldi J."/>
            <person name="Heiman D."/>
            <person name="Young S."/>
            <person name="Grabherr M."/>
            <person name="Johnson J."/>
            <person name="Lander E.S."/>
            <person name="Lindblad-Toh K."/>
        </authorList>
    </citation>
    <scope>NUCLEOTIDE SEQUENCE [LARGE SCALE GENOMIC DNA]</scope>
    <source>
        <strain evidence="16">JBL SC #1</strain>
    </source>
</reference>
<dbReference type="PRINTS" id="PR00592">
    <property type="entry name" value="CASENSINGR"/>
</dbReference>
<feature type="transmembrane region" description="Helical" evidence="13">
    <location>
        <begin position="777"/>
        <end position="795"/>
    </location>
</feature>
<dbReference type="PROSITE" id="PS50259">
    <property type="entry name" value="G_PROTEIN_RECEP_F3_4"/>
    <property type="match status" value="1"/>
</dbReference>
<keyword evidence="4 14" id="KW-0732">Signal</keyword>
<evidence type="ECO:0000256" key="4">
    <source>
        <dbReference type="ARBA" id="ARBA00022729"/>
    </source>
</evidence>
<dbReference type="PRINTS" id="PR00248">
    <property type="entry name" value="GPCRMGR"/>
</dbReference>
<organism evidence="16 17">
    <name type="scientific">Anolis carolinensis</name>
    <name type="common">Green anole</name>
    <name type="synonym">American chameleon</name>
    <dbReference type="NCBI Taxonomy" id="28377"/>
    <lineage>
        <taxon>Eukaryota</taxon>
        <taxon>Metazoa</taxon>
        <taxon>Chordata</taxon>
        <taxon>Craniata</taxon>
        <taxon>Vertebrata</taxon>
        <taxon>Euteleostomi</taxon>
        <taxon>Lepidosauria</taxon>
        <taxon>Squamata</taxon>
        <taxon>Bifurcata</taxon>
        <taxon>Unidentata</taxon>
        <taxon>Episquamata</taxon>
        <taxon>Toxicofera</taxon>
        <taxon>Iguania</taxon>
        <taxon>Dactyloidae</taxon>
        <taxon>Anolis</taxon>
    </lineage>
</organism>
<dbReference type="GO" id="GO:0004930">
    <property type="term" value="F:G protein-coupled receptor activity"/>
    <property type="evidence" value="ECO:0007669"/>
    <property type="project" value="UniProtKB-KW"/>
</dbReference>
<evidence type="ECO:0000256" key="5">
    <source>
        <dbReference type="ARBA" id="ARBA00022989"/>
    </source>
</evidence>
<dbReference type="InterPro" id="IPR000337">
    <property type="entry name" value="GPCR_3"/>
</dbReference>
<dbReference type="SUPFAM" id="SSF53822">
    <property type="entry name" value="Periplasmic binding protein-like I"/>
    <property type="match status" value="1"/>
</dbReference>
<sequence length="826" mass="90194">MRMGLFVLFALSLSFTCGQVCSSALNLEGDYSIAGLFPLHRSSRAGQGQVGRPQVEVCLRAPSRSAHGYHLVQAMRFAVSEVNRATDLLPNVTLGYEIYDACGPLANLYATLRLLSEADRAGRVAVPVAANYTFYRPRSLAAIGPDSSQEALTTAILLGAFLVPEVSYEATSPTLSQRRDFPFFPADGVEALVLLLSSLGWTWVGLVGSDNDYGRQGLRMLQEVAPRHGICFAYQGFLPASGADTELVGIVRDVSSCGANVAVVFANKNSARAFMEEAVRQNVTGKVWVGTEDWSLSTEVWSVGGVSGVGTVLGVSVEQAHLPGMQDFEAVSATSETEDSQPAGCSRTDAAVSRNEGEMCSQACSRLRRPKSLTDWEMSPHDIQGAFSVYSAVYAVAHGLHRLLGCHTGPCRKQTVYPWQLLREVREVDFNLSHRRVRFDENGDTAAGYDLVQWVWEGQEWGYRVIGSFEQPDRLDLDQEKIRWHTQDNQVPTSVCSRDCGAGEQKVPQGTHRCCFHCVACLPGTFLNRSDDLYTCQKCRREEWSPSGSESCFPRETVFLPFSDPVSLALLTAACLLLSLLAFTAALFVRHLGTPVVRSAGGPFSLVMLGASDRGHPQLGCLLRMPLYNVNLSLCLSCMLTRSIQIALIFKAAGGLYDTWRRVKGPALLIVTLTGLQGLMVVISFATNHPTPRRDYSLSATSIFLLCSSEESIPVVAGGVYNGFLGVFCFGLSYLGKDLPSSYSEAKCLTFSLMVYFTSSISYVIASSVYVGRYLSAMYVASLLVTLGGVSTGYFSPKVFLILFRPELNTNQHFQMSIQRRLCGKI</sequence>
<keyword evidence="7 13" id="KW-0472">Membrane</keyword>
<keyword evidence="8" id="KW-0675">Receptor</keyword>
<dbReference type="GeneTree" id="ENSGT00940000161264"/>
<evidence type="ECO:0000256" key="9">
    <source>
        <dbReference type="ARBA" id="ARBA00023180"/>
    </source>
</evidence>
<evidence type="ECO:0000256" key="10">
    <source>
        <dbReference type="ARBA" id="ARBA00023224"/>
    </source>
</evidence>
<accession>A0A803TQI9</accession>
<dbReference type="SUPFAM" id="SSF57586">
    <property type="entry name" value="TNF receptor-like"/>
    <property type="match status" value="1"/>
</dbReference>
<evidence type="ECO:0000313" key="16">
    <source>
        <dbReference type="Ensembl" id="ENSACAP00000037479.1"/>
    </source>
</evidence>
<dbReference type="Proteomes" id="UP000001646">
    <property type="component" value="Unplaced"/>
</dbReference>
<dbReference type="FunFam" id="3.40.50.2300:FF:000016">
    <property type="entry name" value="Taste 1 receptor member 2"/>
    <property type="match status" value="1"/>
</dbReference>
<dbReference type="GO" id="GO:0050909">
    <property type="term" value="P:sensory perception of taste"/>
    <property type="evidence" value="ECO:0007669"/>
    <property type="project" value="UniProtKB-ARBA"/>
</dbReference>
<evidence type="ECO:0000313" key="17">
    <source>
        <dbReference type="Proteomes" id="UP000001646"/>
    </source>
</evidence>
<feature type="transmembrane region" description="Helical" evidence="13">
    <location>
        <begin position="568"/>
        <end position="589"/>
    </location>
</feature>
<dbReference type="InterPro" id="IPR000068">
    <property type="entry name" value="GPCR_3_Ca_sens_rcpt-rel"/>
</dbReference>
<dbReference type="FunFam" id="2.10.50.30:FF:000004">
    <property type="entry name" value="Taste receptor type 1 member 3-like protein"/>
    <property type="match status" value="1"/>
</dbReference>
<dbReference type="Gene3D" id="3.40.50.2300">
    <property type="match status" value="2"/>
</dbReference>
<evidence type="ECO:0000256" key="8">
    <source>
        <dbReference type="ARBA" id="ARBA00023170"/>
    </source>
</evidence>
<dbReference type="Gene3D" id="2.10.50.30">
    <property type="entry name" value="GPCR, family 3, nine cysteines domain"/>
    <property type="match status" value="1"/>
</dbReference>
<dbReference type="Ensembl" id="ENSACAT00000045483.1">
    <property type="protein sequence ID" value="ENSACAP00000037479.1"/>
    <property type="gene ID" value="ENSACAG00000011436.3"/>
</dbReference>
<feature type="chain" id="PRO_5032380413" description="G-protein coupled receptors family 3 profile domain-containing protein" evidence="14">
    <location>
        <begin position="19"/>
        <end position="826"/>
    </location>
</feature>
<dbReference type="Pfam" id="PF07562">
    <property type="entry name" value="NCD3G"/>
    <property type="match status" value="1"/>
</dbReference>
<evidence type="ECO:0000256" key="12">
    <source>
        <dbReference type="SAM" id="MobiDB-lite"/>
    </source>
</evidence>
<keyword evidence="3 13" id="KW-0812">Transmembrane</keyword>
<keyword evidence="2" id="KW-1003">Cell membrane</keyword>
<keyword evidence="6" id="KW-0297">G-protein coupled receptor</keyword>
<evidence type="ECO:0000256" key="7">
    <source>
        <dbReference type="ARBA" id="ARBA00023136"/>
    </source>
</evidence>
<evidence type="ECO:0000256" key="13">
    <source>
        <dbReference type="SAM" id="Phobius"/>
    </source>
</evidence>
<protein>
    <recommendedName>
        <fullName evidence="15">G-protein coupled receptors family 3 profile domain-containing protein</fullName>
    </recommendedName>
</protein>
<evidence type="ECO:0000256" key="11">
    <source>
        <dbReference type="ARBA" id="ARBA00038492"/>
    </source>
</evidence>
<feature type="signal peptide" evidence="14">
    <location>
        <begin position="1"/>
        <end position="18"/>
    </location>
</feature>
<feature type="transmembrane region" description="Helical" evidence="13">
    <location>
        <begin position="748"/>
        <end position="771"/>
    </location>
</feature>
<feature type="transmembrane region" description="Helical" evidence="13">
    <location>
        <begin position="667"/>
        <end position="687"/>
    </location>
</feature>
<comment type="subcellular location">
    <subcellularLocation>
        <location evidence="1">Cell membrane</location>
        <topology evidence="1">Multi-pass membrane protein</topology>
    </subcellularLocation>
</comment>
<dbReference type="PROSITE" id="PS00980">
    <property type="entry name" value="G_PROTEIN_RECEP_F3_2"/>
    <property type="match status" value="1"/>
</dbReference>
<proteinExistence type="inferred from homology"/>
<dbReference type="InterPro" id="IPR017978">
    <property type="entry name" value="GPCR_3_C"/>
</dbReference>
<comment type="similarity">
    <text evidence="11">Belongs to the G-protein coupled receptor 3 family. TAS1R subfamily.</text>
</comment>
<name>A0A803TQI9_ANOCA</name>
<dbReference type="GO" id="GO:0005886">
    <property type="term" value="C:plasma membrane"/>
    <property type="evidence" value="ECO:0007669"/>
    <property type="project" value="UniProtKB-SubCell"/>
</dbReference>
<dbReference type="InterPro" id="IPR001828">
    <property type="entry name" value="ANF_lig-bd_rcpt"/>
</dbReference>
<feature type="transmembrane region" description="Helical" evidence="13">
    <location>
        <begin position="715"/>
        <end position="736"/>
    </location>
</feature>
<dbReference type="InterPro" id="IPR017979">
    <property type="entry name" value="GPCR_3_CS"/>
</dbReference>
<dbReference type="PANTHER" id="PTHR24061:SF3">
    <property type="entry name" value="TASTE RECEPTOR TYPE 1 MEMBER 1"/>
    <property type="match status" value="1"/>
</dbReference>
<evidence type="ECO:0000256" key="6">
    <source>
        <dbReference type="ARBA" id="ARBA00023040"/>
    </source>
</evidence>